<accession>A0ACC1L9Z3</accession>
<comment type="caution">
    <text evidence="1">The sequence shown here is derived from an EMBL/GenBank/DDBJ whole genome shotgun (WGS) entry which is preliminary data.</text>
</comment>
<keyword evidence="2" id="KW-1185">Reference proteome</keyword>
<dbReference type="EMBL" id="JANBUN010000437">
    <property type="protein sequence ID" value="KAJ2803786.1"/>
    <property type="molecule type" value="Genomic_DNA"/>
</dbReference>
<dbReference type="Proteomes" id="UP001140087">
    <property type="component" value="Unassembled WGS sequence"/>
</dbReference>
<protein>
    <submittedName>
        <fullName evidence="1">Uncharacterized protein</fullName>
    </submittedName>
</protein>
<name>A0ACC1L9Z3_9FUNG</name>
<sequence length="104" mass="11851">MHSLEFAYLTIGELPAEVTITPLDKHETVEPLNTSLQTLSLRFDCSGKACDTVAQYLLMRLPNLVVFSAPDVSTETVLNFAREYSRFYPHLNNAESVFRDQRQQ</sequence>
<organism evidence="1 2">
    <name type="scientific">Coemansia helicoidea</name>
    <dbReference type="NCBI Taxonomy" id="1286919"/>
    <lineage>
        <taxon>Eukaryota</taxon>
        <taxon>Fungi</taxon>
        <taxon>Fungi incertae sedis</taxon>
        <taxon>Zoopagomycota</taxon>
        <taxon>Kickxellomycotina</taxon>
        <taxon>Kickxellomycetes</taxon>
        <taxon>Kickxellales</taxon>
        <taxon>Kickxellaceae</taxon>
        <taxon>Coemansia</taxon>
    </lineage>
</organism>
<gene>
    <name evidence="1" type="ORF">H4R21_001899</name>
</gene>
<evidence type="ECO:0000313" key="2">
    <source>
        <dbReference type="Proteomes" id="UP001140087"/>
    </source>
</evidence>
<evidence type="ECO:0000313" key="1">
    <source>
        <dbReference type="EMBL" id="KAJ2803786.1"/>
    </source>
</evidence>
<reference evidence="1" key="1">
    <citation type="submission" date="2022-07" db="EMBL/GenBank/DDBJ databases">
        <title>Phylogenomic reconstructions and comparative analyses of Kickxellomycotina fungi.</title>
        <authorList>
            <person name="Reynolds N.K."/>
            <person name="Stajich J.E."/>
            <person name="Barry K."/>
            <person name="Grigoriev I.V."/>
            <person name="Crous P."/>
            <person name="Smith M.E."/>
        </authorList>
    </citation>
    <scope>NUCLEOTIDE SEQUENCE</scope>
    <source>
        <strain evidence="1">BCRC 34780</strain>
    </source>
</reference>
<proteinExistence type="predicted"/>